<sequence length="560" mass="62577">MERKNNVLPPGTDQPMGNNQTAQNSNYNLISTANSSQSSQESGMNYKSLYNFLPFDKNNRASMYANTSSASPHGTIRNSALPQTPIEEVEEPDPIDPRQQTILAVGNNMLEVQATNENLNNASNTLNERSVEKALDDIQNKEKADEDEKVDEEEKENEEEKVDEEKVDEEKEEKKTSRKNSPASMIENNFKSNSSSPITKTIESIKDESFNSQTTASQLENQITEYDLMGKSQPSIPDDSSSQRPLASGPGDLRRQSSTPGIGSGSSHPNIQGLGDARRSFQPSNSNFPQRNDSVMNDQVSRSSTVRTRSSSNSNSTSIGIQLDARGRVKQDDMAEAFFDRSPPQNMHYQQQQQQMHPSGSPYNTVPSNTIPYGRGIPTTHIPTQNQLAMNSSQDPRVSSPGSSTSVGRNNSRLRGQFPQQIYQNQGFYYDPRQQPPQAYNNDPRQPPPQAYNNDPRQPPPQAYNNDPRQPPPQSYNNMFTTQRPNGAGVQRMDDGRQVLFLVKALYDYKTTQAEEIPFLANDVIAVLGTNPDGWWEGELLDDSRKKRGLFPSNYIQILE</sequence>
<feature type="compositionally biased region" description="Polar residues" evidence="3">
    <location>
        <begin position="210"/>
        <end position="224"/>
    </location>
</feature>
<dbReference type="PROSITE" id="PS50002">
    <property type="entry name" value="SH3"/>
    <property type="match status" value="1"/>
</dbReference>
<dbReference type="STRING" id="44941.A0A397U565"/>
<evidence type="ECO:0000259" key="4">
    <source>
        <dbReference type="PROSITE" id="PS50002"/>
    </source>
</evidence>
<dbReference type="PRINTS" id="PR00452">
    <property type="entry name" value="SH3DOMAIN"/>
</dbReference>
<keyword evidence="1 2" id="KW-0728">SH3 domain</keyword>
<feature type="compositionally biased region" description="Polar residues" evidence="3">
    <location>
        <begin position="356"/>
        <end position="371"/>
    </location>
</feature>
<feature type="compositionally biased region" description="Low complexity" evidence="3">
    <location>
        <begin position="232"/>
        <end position="243"/>
    </location>
</feature>
<organism evidence="5 6">
    <name type="scientific">Gigaspora rosea</name>
    <dbReference type="NCBI Taxonomy" id="44941"/>
    <lineage>
        <taxon>Eukaryota</taxon>
        <taxon>Fungi</taxon>
        <taxon>Fungi incertae sedis</taxon>
        <taxon>Mucoromycota</taxon>
        <taxon>Glomeromycotina</taxon>
        <taxon>Glomeromycetes</taxon>
        <taxon>Diversisporales</taxon>
        <taxon>Gigasporaceae</taxon>
        <taxon>Gigaspora</taxon>
    </lineage>
</organism>
<dbReference type="EMBL" id="QKWP01002235">
    <property type="protein sequence ID" value="RIB04177.1"/>
    <property type="molecule type" value="Genomic_DNA"/>
</dbReference>
<gene>
    <name evidence="5" type="ORF">C2G38_703559</name>
</gene>
<proteinExistence type="predicted"/>
<feature type="compositionally biased region" description="Low complexity" evidence="3">
    <location>
        <begin position="300"/>
        <end position="318"/>
    </location>
</feature>
<feature type="region of interest" description="Disordered" evidence="3">
    <location>
        <begin position="1"/>
        <end position="27"/>
    </location>
</feature>
<feature type="compositionally biased region" description="Polar residues" evidence="3">
    <location>
        <begin position="256"/>
        <end position="270"/>
    </location>
</feature>
<keyword evidence="6" id="KW-1185">Reference proteome</keyword>
<evidence type="ECO:0000313" key="6">
    <source>
        <dbReference type="Proteomes" id="UP000266673"/>
    </source>
</evidence>
<dbReference type="InterPro" id="IPR001452">
    <property type="entry name" value="SH3_domain"/>
</dbReference>
<dbReference type="AlphaFoldDB" id="A0A397U565"/>
<accession>A0A397U565</accession>
<protein>
    <recommendedName>
        <fullName evidence="4">SH3 domain-containing protein</fullName>
    </recommendedName>
</protein>
<feature type="region of interest" description="Disordered" evidence="3">
    <location>
        <begin position="429"/>
        <end position="492"/>
    </location>
</feature>
<dbReference type="SUPFAM" id="SSF50044">
    <property type="entry name" value="SH3-domain"/>
    <property type="match status" value="1"/>
</dbReference>
<dbReference type="CDD" id="cd00174">
    <property type="entry name" value="SH3"/>
    <property type="match status" value="1"/>
</dbReference>
<reference evidence="5 6" key="1">
    <citation type="submission" date="2018-06" db="EMBL/GenBank/DDBJ databases">
        <title>Comparative genomics reveals the genomic features of Rhizophagus irregularis, R. cerebriforme, R. diaphanum and Gigaspora rosea, and their symbiotic lifestyle signature.</title>
        <authorList>
            <person name="Morin E."/>
            <person name="San Clemente H."/>
            <person name="Chen E.C.H."/>
            <person name="De La Providencia I."/>
            <person name="Hainaut M."/>
            <person name="Kuo A."/>
            <person name="Kohler A."/>
            <person name="Murat C."/>
            <person name="Tang N."/>
            <person name="Roy S."/>
            <person name="Loubradou J."/>
            <person name="Henrissat B."/>
            <person name="Grigoriev I.V."/>
            <person name="Corradi N."/>
            <person name="Roux C."/>
            <person name="Martin F.M."/>
        </authorList>
    </citation>
    <scope>NUCLEOTIDE SEQUENCE [LARGE SCALE GENOMIC DNA]</scope>
    <source>
        <strain evidence="5 6">DAOM 194757</strain>
    </source>
</reference>
<dbReference type="InterPro" id="IPR036028">
    <property type="entry name" value="SH3-like_dom_sf"/>
</dbReference>
<evidence type="ECO:0000256" key="1">
    <source>
        <dbReference type="ARBA" id="ARBA00022443"/>
    </source>
</evidence>
<feature type="compositionally biased region" description="Basic and acidic residues" evidence="3">
    <location>
        <begin position="134"/>
        <end position="146"/>
    </location>
</feature>
<feature type="compositionally biased region" description="Polar residues" evidence="3">
    <location>
        <begin position="475"/>
        <end position="485"/>
    </location>
</feature>
<dbReference type="OrthoDB" id="19092at2759"/>
<dbReference type="SMART" id="SM00326">
    <property type="entry name" value="SH3"/>
    <property type="match status" value="1"/>
</dbReference>
<feature type="compositionally biased region" description="Polar residues" evidence="3">
    <location>
        <begin position="15"/>
        <end position="27"/>
    </location>
</feature>
<evidence type="ECO:0000256" key="3">
    <source>
        <dbReference type="SAM" id="MobiDB-lite"/>
    </source>
</evidence>
<dbReference type="Proteomes" id="UP000266673">
    <property type="component" value="Unassembled WGS sequence"/>
</dbReference>
<feature type="compositionally biased region" description="Polar residues" evidence="3">
    <location>
        <begin position="281"/>
        <end position="299"/>
    </location>
</feature>
<dbReference type="Gene3D" id="2.30.30.40">
    <property type="entry name" value="SH3 Domains"/>
    <property type="match status" value="1"/>
</dbReference>
<name>A0A397U565_9GLOM</name>
<dbReference type="Pfam" id="PF00018">
    <property type="entry name" value="SH3_1"/>
    <property type="match status" value="1"/>
</dbReference>
<feature type="domain" description="SH3" evidence="4">
    <location>
        <begin position="498"/>
        <end position="560"/>
    </location>
</feature>
<feature type="compositionally biased region" description="Polar residues" evidence="3">
    <location>
        <begin position="381"/>
        <end position="415"/>
    </location>
</feature>
<feature type="compositionally biased region" description="Acidic residues" evidence="3">
    <location>
        <begin position="147"/>
        <end position="167"/>
    </location>
</feature>
<evidence type="ECO:0000256" key="2">
    <source>
        <dbReference type="PROSITE-ProRule" id="PRU00192"/>
    </source>
</evidence>
<feature type="compositionally biased region" description="Polar residues" evidence="3">
    <location>
        <begin position="179"/>
        <end position="202"/>
    </location>
</feature>
<feature type="region of interest" description="Disordered" evidence="3">
    <location>
        <begin position="134"/>
        <end position="415"/>
    </location>
</feature>
<comment type="caution">
    <text evidence="5">The sequence shown here is derived from an EMBL/GenBank/DDBJ whole genome shotgun (WGS) entry which is preliminary data.</text>
</comment>
<evidence type="ECO:0000313" key="5">
    <source>
        <dbReference type="EMBL" id="RIB04177.1"/>
    </source>
</evidence>